<dbReference type="Gene3D" id="3.40.50.300">
    <property type="entry name" value="P-loop containing nucleotide triphosphate hydrolases"/>
    <property type="match status" value="1"/>
</dbReference>
<feature type="domain" description="AAA+ ATPase" evidence="2">
    <location>
        <begin position="16"/>
        <end position="299"/>
    </location>
</feature>
<gene>
    <name evidence="3" type="ORF">BN980_GECA03s08271g</name>
</gene>
<dbReference type="GO" id="GO:0006281">
    <property type="term" value="P:DNA repair"/>
    <property type="evidence" value="ECO:0007669"/>
    <property type="project" value="UniProtKB-KW"/>
</dbReference>
<accession>A0A0J9X6I3</accession>
<reference evidence="3" key="1">
    <citation type="submission" date="2014-03" db="EMBL/GenBank/DDBJ databases">
        <authorList>
            <person name="Casaregola S."/>
        </authorList>
    </citation>
    <scope>NUCLEOTIDE SEQUENCE [LARGE SCALE GENOMIC DNA]</scope>
    <source>
        <strain evidence="3">CLIB 918</strain>
    </source>
</reference>
<dbReference type="InterPro" id="IPR003593">
    <property type="entry name" value="AAA+_ATPase"/>
</dbReference>
<dbReference type="GO" id="GO:0006310">
    <property type="term" value="P:DNA recombination"/>
    <property type="evidence" value="ECO:0007669"/>
    <property type="project" value="UniProtKB-KW"/>
</dbReference>
<dbReference type="Pfam" id="PF05970">
    <property type="entry name" value="PIF1"/>
    <property type="match status" value="1"/>
</dbReference>
<dbReference type="SMART" id="SM00382">
    <property type="entry name" value="AAA"/>
    <property type="match status" value="1"/>
</dbReference>
<dbReference type="GO" id="GO:0043139">
    <property type="term" value="F:5'-3' DNA helicase activity"/>
    <property type="evidence" value="ECO:0007669"/>
    <property type="project" value="UniProtKB-EC"/>
</dbReference>
<organism evidence="3 4">
    <name type="scientific">Geotrichum candidum</name>
    <name type="common">Oospora lactis</name>
    <name type="synonym">Dipodascus geotrichum</name>
    <dbReference type="NCBI Taxonomy" id="1173061"/>
    <lineage>
        <taxon>Eukaryota</taxon>
        <taxon>Fungi</taxon>
        <taxon>Dikarya</taxon>
        <taxon>Ascomycota</taxon>
        <taxon>Saccharomycotina</taxon>
        <taxon>Dipodascomycetes</taxon>
        <taxon>Dipodascales</taxon>
        <taxon>Dipodascaceae</taxon>
        <taxon>Geotrichum</taxon>
    </lineage>
</organism>
<evidence type="ECO:0000313" key="3">
    <source>
        <dbReference type="EMBL" id="CDO52818.1"/>
    </source>
</evidence>
<dbReference type="GO" id="GO:0000723">
    <property type="term" value="P:telomere maintenance"/>
    <property type="evidence" value="ECO:0007669"/>
    <property type="project" value="InterPro"/>
</dbReference>
<proteinExistence type="inferred from homology"/>
<protein>
    <recommendedName>
        <fullName evidence="1">ATP-dependent DNA helicase</fullName>
        <ecNumber evidence="1">5.6.2.3</ecNumber>
    </recommendedName>
</protein>
<dbReference type="EMBL" id="CCBN010000003">
    <property type="protein sequence ID" value="CDO52818.1"/>
    <property type="molecule type" value="Genomic_DNA"/>
</dbReference>
<dbReference type="STRING" id="1173061.A0A0J9X6I3"/>
<dbReference type="Proteomes" id="UP000242525">
    <property type="component" value="Unassembled WGS sequence"/>
</dbReference>
<keyword evidence="1" id="KW-0547">Nucleotide-binding</keyword>
<evidence type="ECO:0000313" key="4">
    <source>
        <dbReference type="Proteomes" id="UP000242525"/>
    </source>
</evidence>
<dbReference type="EC" id="5.6.2.3" evidence="1"/>
<dbReference type="GO" id="GO:0016887">
    <property type="term" value="F:ATP hydrolysis activity"/>
    <property type="evidence" value="ECO:0007669"/>
    <property type="project" value="RHEA"/>
</dbReference>
<dbReference type="InterPro" id="IPR051055">
    <property type="entry name" value="PIF1_helicase"/>
</dbReference>
<name>A0A0J9X6I3_GEOCN</name>
<keyword evidence="1" id="KW-0233">DNA recombination</keyword>
<comment type="similarity">
    <text evidence="1">Belongs to the helicase family.</text>
</comment>
<dbReference type="InterPro" id="IPR010285">
    <property type="entry name" value="DNA_helicase_pif1-like_DEAD"/>
</dbReference>
<dbReference type="PANTHER" id="PTHR47642:SF5">
    <property type="entry name" value="ATP-DEPENDENT DNA HELICASE"/>
    <property type="match status" value="1"/>
</dbReference>
<dbReference type="SUPFAM" id="SSF52540">
    <property type="entry name" value="P-loop containing nucleoside triphosphate hydrolases"/>
    <property type="match status" value="2"/>
</dbReference>
<keyword evidence="4" id="KW-1185">Reference proteome</keyword>
<keyword evidence="1" id="KW-0234">DNA repair</keyword>
<dbReference type="CDD" id="cd18809">
    <property type="entry name" value="SF1_C_RecD"/>
    <property type="match status" value="1"/>
</dbReference>
<dbReference type="OrthoDB" id="432234at2759"/>
<keyword evidence="1" id="KW-0227">DNA damage</keyword>
<dbReference type="InterPro" id="IPR027417">
    <property type="entry name" value="P-loop_NTPase"/>
</dbReference>
<keyword evidence="1" id="KW-0378">Hydrolase</keyword>
<keyword evidence="1" id="KW-0067">ATP-binding</keyword>
<sequence length="422" mass="47750">MEPEYLQKTAHNYALQGKSFFLTGSAGTGKTYTLRSIIKLLRDNKKRVAVTACTDIALQQFDSEAKTLHSFAGYSFHDGIFLSSRSRWLYFDVLIIDEISMLSSVDFKEIEKSAKIARGNNSPMGGIQVIGCGDFFQLPPTYNDGQKPGRKGFTKQGTNAIKSQYRNKAAEYAFYASSWRTVFPIMVNLTKVHRQKHQDFIEILNRIRSDEFLKGVHEYLIENCGTTFNPDVPYIFSTSQKVDKLNQHKSDQITANFIEYKDKDRKTIKLAVGVPVIGLVNEGQIRNGSRGVVVGFEYNNQPYDLECLEPGTKHPDEVNPVIKFELSDDPMTIKMSNTDRHPISQGWAMTIDKAQGMTFESLNVDVSNCNFPGQLYVALSRVPDPRKLNLAGYNDRLVKRGEFVSLFYESFEPIPRIPGDPE</sequence>
<evidence type="ECO:0000256" key="1">
    <source>
        <dbReference type="RuleBase" id="RU363044"/>
    </source>
</evidence>
<evidence type="ECO:0000259" key="2">
    <source>
        <dbReference type="SMART" id="SM00382"/>
    </source>
</evidence>
<dbReference type="PANTHER" id="PTHR47642">
    <property type="entry name" value="ATP-DEPENDENT DNA HELICASE"/>
    <property type="match status" value="1"/>
</dbReference>
<keyword evidence="1" id="KW-0347">Helicase</keyword>
<comment type="cofactor">
    <cofactor evidence="1">
        <name>Mg(2+)</name>
        <dbReference type="ChEBI" id="CHEBI:18420"/>
    </cofactor>
</comment>
<dbReference type="AlphaFoldDB" id="A0A0J9X6I3"/>
<dbReference type="GO" id="GO:0005524">
    <property type="term" value="F:ATP binding"/>
    <property type="evidence" value="ECO:0007669"/>
    <property type="project" value="UniProtKB-KW"/>
</dbReference>
<comment type="catalytic activity">
    <reaction evidence="1">
        <text>ATP + H2O = ADP + phosphate + H(+)</text>
        <dbReference type="Rhea" id="RHEA:13065"/>
        <dbReference type="ChEBI" id="CHEBI:15377"/>
        <dbReference type="ChEBI" id="CHEBI:15378"/>
        <dbReference type="ChEBI" id="CHEBI:30616"/>
        <dbReference type="ChEBI" id="CHEBI:43474"/>
        <dbReference type="ChEBI" id="CHEBI:456216"/>
        <dbReference type="EC" id="5.6.2.3"/>
    </reaction>
</comment>
<comment type="caution">
    <text evidence="3">The sequence shown here is derived from an EMBL/GenBank/DDBJ whole genome shotgun (WGS) entry which is preliminary data.</text>
</comment>